<evidence type="ECO:0000313" key="3">
    <source>
        <dbReference type="EMBL" id="SMO51678.1"/>
    </source>
</evidence>
<reference evidence="3 4" key="1">
    <citation type="submission" date="2017-05" db="EMBL/GenBank/DDBJ databases">
        <authorList>
            <person name="Varghese N."/>
            <person name="Submissions S."/>
        </authorList>
    </citation>
    <scope>NUCLEOTIDE SEQUENCE [LARGE SCALE GENOMIC DNA]</scope>
    <source>
        <strain evidence="3 4">DSM 19036</strain>
    </source>
</reference>
<accession>A0A521BWY0</accession>
<dbReference type="SUPFAM" id="SSF53800">
    <property type="entry name" value="Chelatase"/>
    <property type="match status" value="1"/>
</dbReference>
<name>A0A521BWY0_9SPHI</name>
<organism evidence="3 4">
    <name type="scientific">Pedobacter westerhofensis</name>
    <dbReference type="NCBI Taxonomy" id="425512"/>
    <lineage>
        <taxon>Bacteria</taxon>
        <taxon>Pseudomonadati</taxon>
        <taxon>Bacteroidota</taxon>
        <taxon>Sphingobacteriia</taxon>
        <taxon>Sphingobacteriales</taxon>
        <taxon>Sphingobacteriaceae</taxon>
        <taxon>Pedobacter</taxon>
    </lineage>
</organism>
<keyword evidence="1" id="KW-0479">Metal-binding</keyword>
<dbReference type="CDD" id="cd03414">
    <property type="entry name" value="CbiX_SirB_C"/>
    <property type="match status" value="1"/>
</dbReference>
<sequence length="318" mass="35829">MKEGAMIREGVLLCGHGSRKTSGVEEFKKLVEILKDRYKSDYEVDYGFLEFNHPLFEAAVERLYSKGVRVIYALPVILFAGAHAKNDIPYELNTIQSYYPDLQIKMGSPIGVNSFVLDLAKKRIEETERLLSPMDRRETCLVVVGRGTTDPDANSDVTKLMSMLWEGMGFGFATTAYSGTAYPSVEQSLELVEKLGFKRTIAIPFFFFSGILLDRINATLEEKNSRSAQEFIYTAPFGTDELMLKAFDTRLEEAVHGTGNMNCQLCKYRKQIIGFEEEVGKEQIGHHLNVKGVLFEEDEKPGEKKNSLGSQFKKLLGI</sequence>
<dbReference type="Gene3D" id="3.40.50.1400">
    <property type="match status" value="2"/>
</dbReference>
<dbReference type="EMBL" id="FXTN01000003">
    <property type="protein sequence ID" value="SMO51678.1"/>
    <property type="molecule type" value="Genomic_DNA"/>
</dbReference>
<gene>
    <name evidence="3" type="ORF">SAMN06265348_10354</name>
</gene>
<keyword evidence="2" id="KW-0456">Lyase</keyword>
<evidence type="ECO:0000256" key="1">
    <source>
        <dbReference type="ARBA" id="ARBA00022723"/>
    </source>
</evidence>
<proteinExistence type="predicted"/>
<dbReference type="GO" id="GO:0046872">
    <property type="term" value="F:metal ion binding"/>
    <property type="evidence" value="ECO:0007669"/>
    <property type="project" value="UniProtKB-KW"/>
</dbReference>
<dbReference type="CDD" id="cd03416">
    <property type="entry name" value="CbiX_SirB_N"/>
    <property type="match status" value="1"/>
</dbReference>
<dbReference type="PANTHER" id="PTHR33542">
    <property type="entry name" value="SIROHYDROCHLORIN FERROCHELATASE, CHLOROPLASTIC"/>
    <property type="match status" value="1"/>
</dbReference>
<dbReference type="Proteomes" id="UP000320300">
    <property type="component" value="Unassembled WGS sequence"/>
</dbReference>
<evidence type="ECO:0000256" key="2">
    <source>
        <dbReference type="ARBA" id="ARBA00023239"/>
    </source>
</evidence>
<dbReference type="Pfam" id="PF01903">
    <property type="entry name" value="CbiX"/>
    <property type="match status" value="2"/>
</dbReference>
<dbReference type="AlphaFoldDB" id="A0A521BWY0"/>
<dbReference type="InterPro" id="IPR002762">
    <property type="entry name" value="CbiX-like"/>
</dbReference>
<keyword evidence="4" id="KW-1185">Reference proteome</keyword>
<dbReference type="RefSeq" id="WP_221931286.1">
    <property type="nucleotide sequence ID" value="NZ_CBCSJO010000004.1"/>
</dbReference>
<dbReference type="GO" id="GO:0016829">
    <property type="term" value="F:lyase activity"/>
    <property type="evidence" value="ECO:0007669"/>
    <property type="project" value="UniProtKB-KW"/>
</dbReference>
<dbReference type="InterPro" id="IPR050963">
    <property type="entry name" value="Sirohydro_Cobaltochel/CbiX"/>
</dbReference>
<evidence type="ECO:0000313" key="4">
    <source>
        <dbReference type="Proteomes" id="UP000320300"/>
    </source>
</evidence>
<protein>
    <submittedName>
        <fullName evidence="3">Sirohydrochlorin cobaltochelatase</fullName>
    </submittedName>
</protein>
<dbReference type="PANTHER" id="PTHR33542:SF3">
    <property type="entry name" value="SIROHYDROCHLORIN FERROCHELATASE, CHLOROPLASTIC"/>
    <property type="match status" value="1"/>
</dbReference>